<dbReference type="PROSITE" id="PS00104">
    <property type="entry name" value="EPSP_SYNTHASE_1"/>
    <property type="match status" value="1"/>
</dbReference>
<organism evidence="12 13">
    <name type="scientific">Longimonas halophila</name>
    <dbReference type="NCBI Taxonomy" id="1469170"/>
    <lineage>
        <taxon>Bacteria</taxon>
        <taxon>Pseudomonadati</taxon>
        <taxon>Rhodothermota</taxon>
        <taxon>Rhodothermia</taxon>
        <taxon>Rhodothermales</taxon>
        <taxon>Salisaetaceae</taxon>
        <taxon>Longimonas</taxon>
    </lineage>
</organism>
<comment type="pathway">
    <text evidence="2 9">Metabolic intermediate biosynthesis; chorismate biosynthesis; chorismate from D-erythrose 4-phosphate and phosphoenolpyruvate: step 6/7.</text>
</comment>
<dbReference type="GO" id="GO:0003866">
    <property type="term" value="F:3-phosphoshikimate 1-carboxyvinyltransferase activity"/>
    <property type="evidence" value="ECO:0007669"/>
    <property type="project" value="UniProtKB-UniRule"/>
</dbReference>
<dbReference type="InterPro" id="IPR036968">
    <property type="entry name" value="Enolpyruvate_Tfrase_sf"/>
</dbReference>
<evidence type="ECO:0000313" key="12">
    <source>
        <dbReference type="EMBL" id="PEN05991.1"/>
    </source>
</evidence>
<name>A0A2H3NRA8_9BACT</name>
<dbReference type="AlphaFoldDB" id="A0A2H3NRA8"/>
<keyword evidence="6 9" id="KW-0808">Transferase</keyword>
<evidence type="ECO:0000256" key="6">
    <source>
        <dbReference type="ARBA" id="ARBA00022679"/>
    </source>
</evidence>
<dbReference type="HAMAP" id="MF_00210">
    <property type="entry name" value="EPSP_synth"/>
    <property type="match status" value="1"/>
</dbReference>
<feature type="binding site" evidence="9">
    <location>
        <position position="347"/>
    </location>
    <ligand>
        <name>phosphoenolpyruvate</name>
        <dbReference type="ChEBI" id="CHEBI:58702"/>
    </ligand>
</feature>
<dbReference type="InterPro" id="IPR023193">
    <property type="entry name" value="EPSP_synthase_CS"/>
</dbReference>
<dbReference type="EC" id="2.5.1.19" evidence="9"/>
<feature type="compositionally biased region" description="Polar residues" evidence="10">
    <location>
        <begin position="1"/>
        <end position="16"/>
    </location>
</feature>
<evidence type="ECO:0000256" key="10">
    <source>
        <dbReference type="SAM" id="MobiDB-lite"/>
    </source>
</evidence>
<feature type="binding site" evidence="9">
    <location>
        <position position="22"/>
    </location>
    <ligand>
        <name>phosphoenolpyruvate</name>
        <dbReference type="ChEBI" id="CHEBI:58702"/>
    </ligand>
</feature>
<comment type="subcellular location">
    <subcellularLocation>
        <location evidence="9">Cytoplasm</location>
    </subcellularLocation>
</comment>
<feature type="binding site" evidence="9">
    <location>
        <position position="343"/>
    </location>
    <ligand>
        <name>3-phosphoshikimate</name>
        <dbReference type="ChEBI" id="CHEBI:145989"/>
    </ligand>
</feature>
<dbReference type="Proteomes" id="UP000221024">
    <property type="component" value="Unassembled WGS sequence"/>
</dbReference>
<feature type="binding site" evidence="9">
    <location>
        <position position="169"/>
    </location>
    <ligand>
        <name>phosphoenolpyruvate</name>
        <dbReference type="ChEBI" id="CHEBI:58702"/>
    </ligand>
</feature>
<evidence type="ECO:0000256" key="8">
    <source>
        <dbReference type="ARBA" id="ARBA00044633"/>
    </source>
</evidence>
<evidence type="ECO:0000259" key="11">
    <source>
        <dbReference type="Pfam" id="PF00275"/>
    </source>
</evidence>
<evidence type="ECO:0000256" key="4">
    <source>
        <dbReference type="ARBA" id="ARBA00022490"/>
    </source>
</evidence>
<dbReference type="PROSITE" id="PS00885">
    <property type="entry name" value="EPSP_SYNTHASE_2"/>
    <property type="match status" value="1"/>
</dbReference>
<dbReference type="InterPro" id="IPR013792">
    <property type="entry name" value="RNA3'P_cycl/enolpyr_Trfase_a/b"/>
</dbReference>
<accession>A0A2H3NRA8</accession>
<dbReference type="Gene3D" id="3.65.10.10">
    <property type="entry name" value="Enolpyruvate transferase domain"/>
    <property type="match status" value="2"/>
</dbReference>
<sequence>MSTHTVSQVTSLQGTASVPADKSVSHRAALMAALADGRSTLHGFPQAADPQSTLSCLRQLGVSIETEGDTVHIEGVGLHGLQAPANPIDCGNSGTTMRLLAGILAGQPFESTLTGDDSLRARPMARIANPLRQMDAEVTLTGGTAPIHLGGRSEPLHAMTYRLPMASAQVKSCVLLAGLYAEGTTTVIQPVPCRDHTERMLNLPIEVDDEGVQHIHITSDDDPKASVWNPLPGDFSSAAFLLVAATLVPDSEVTISNVGLNPTRTGLLDVLQAMGADLTVTDRTETNGEPMGTITARHAPLNGVTVEGDAIPNLIDEIPVLAVAAAASNGQTVIRDAAELRVKETDRLTAIAEVLTRLGIGVSEQEDGLTISGDRDALRGTTVRSFHDHRIAMAAGVAGCVARGETTIKGADSARISFPGFWDVLDRLQR</sequence>
<feature type="active site" description="Proton acceptor" evidence="9">
    <location>
        <position position="316"/>
    </location>
</feature>
<gene>
    <name evidence="9 12" type="primary">aroA</name>
    <name evidence="12" type="ORF">CRI93_10940</name>
</gene>
<comment type="function">
    <text evidence="1 9">Catalyzes the transfer of the enolpyruvyl moiety of phosphoenolpyruvate (PEP) to the 5-hydroxyl of shikimate-3-phosphate (S3P) to produce enolpyruvyl shikimate-3-phosphate and inorganic phosphate.</text>
</comment>
<dbReference type="PANTHER" id="PTHR21090">
    <property type="entry name" value="AROM/DEHYDROQUINATE SYNTHASE"/>
    <property type="match status" value="1"/>
</dbReference>
<keyword evidence="7 9" id="KW-0057">Aromatic amino acid biosynthesis</keyword>
<feature type="binding site" evidence="9">
    <location>
        <position position="167"/>
    </location>
    <ligand>
        <name>3-phosphoshikimate</name>
        <dbReference type="ChEBI" id="CHEBI:145989"/>
    </ligand>
</feature>
<feature type="binding site" evidence="9">
    <location>
        <position position="23"/>
    </location>
    <ligand>
        <name>3-phosphoshikimate</name>
        <dbReference type="ChEBI" id="CHEBI:145989"/>
    </ligand>
</feature>
<comment type="caution">
    <text evidence="12">The sequence shown here is derived from an EMBL/GenBank/DDBJ whole genome shotgun (WGS) entry which is preliminary data.</text>
</comment>
<dbReference type="UniPathway" id="UPA00053">
    <property type="reaction ID" value="UER00089"/>
</dbReference>
<dbReference type="OrthoDB" id="9809920at2"/>
<dbReference type="FunFam" id="3.65.10.10:FF:000005">
    <property type="entry name" value="3-phosphoshikimate 1-carboxyvinyltransferase"/>
    <property type="match status" value="1"/>
</dbReference>
<feature type="binding site" evidence="9">
    <location>
        <position position="169"/>
    </location>
    <ligand>
        <name>3-phosphoshikimate</name>
        <dbReference type="ChEBI" id="CHEBI:145989"/>
    </ligand>
</feature>
<feature type="binding site" evidence="9">
    <location>
        <position position="27"/>
    </location>
    <ligand>
        <name>3-phosphoshikimate</name>
        <dbReference type="ChEBI" id="CHEBI:145989"/>
    </ligand>
</feature>
<dbReference type="PANTHER" id="PTHR21090:SF5">
    <property type="entry name" value="PENTAFUNCTIONAL AROM POLYPEPTIDE"/>
    <property type="match status" value="1"/>
</dbReference>
<evidence type="ECO:0000256" key="5">
    <source>
        <dbReference type="ARBA" id="ARBA00022605"/>
    </source>
</evidence>
<dbReference type="GO" id="GO:0005737">
    <property type="term" value="C:cytoplasm"/>
    <property type="evidence" value="ECO:0007669"/>
    <property type="project" value="UniProtKB-SubCell"/>
</dbReference>
<dbReference type="SUPFAM" id="SSF55205">
    <property type="entry name" value="EPT/RTPC-like"/>
    <property type="match status" value="1"/>
</dbReference>
<protein>
    <recommendedName>
        <fullName evidence="9">3-phosphoshikimate 1-carboxyvinyltransferase</fullName>
        <ecNumber evidence="9">2.5.1.19</ecNumber>
    </recommendedName>
    <alternativeName>
        <fullName evidence="9">5-enolpyruvylshikimate-3-phosphate synthase</fullName>
        <shortName evidence="9">EPSP synthase</shortName>
        <shortName evidence="9">EPSPS</shortName>
    </alternativeName>
</protein>
<dbReference type="PIRSF" id="PIRSF000505">
    <property type="entry name" value="EPSPS"/>
    <property type="match status" value="1"/>
</dbReference>
<feature type="binding site" evidence="9">
    <location>
        <position position="390"/>
    </location>
    <ligand>
        <name>phosphoenolpyruvate</name>
        <dbReference type="ChEBI" id="CHEBI:58702"/>
    </ligand>
</feature>
<dbReference type="RefSeq" id="WP_098062680.1">
    <property type="nucleotide sequence ID" value="NZ_PDEP01000010.1"/>
</dbReference>
<feature type="binding site" evidence="9">
    <location>
        <position position="122"/>
    </location>
    <ligand>
        <name>phosphoenolpyruvate</name>
        <dbReference type="ChEBI" id="CHEBI:58702"/>
    </ligand>
</feature>
<feature type="binding site" evidence="9">
    <location>
        <position position="22"/>
    </location>
    <ligand>
        <name>3-phosphoshikimate</name>
        <dbReference type="ChEBI" id="CHEBI:145989"/>
    </ligand>
</feature>
<feature type="binding site" evidence="9">
    <location>
        <position position="94"/>
    </location>
    <ligand>
        <name>phosphoenolpyruvate</name>
        <dbReference type="ChEBI" id="CHEBI:58702"/>
    </ligand>
</feature>
<evidence type="ECO:0000256" key="2">
    <source>
        <dbReference type="ARBA" id="ARBA00004811"/>
    </source>
</evidence>
<dbReference type="InterPro" id="IPR006264">
    <property type="entry name" value="EPSP_synthase"/>
</dbReference>
<proteinExistence type="inferred from homology"/>
<dbReference type="FunFam" id="3.65.10.10:FF:000006">
    <property type="entry name" value="3-phosphoshikimate 1-carboxyvinyltransferase"/>
    <property type="match status" value="1"/>
</dbReference>
<feature type="domain" description="Enolpyruvate transferase" evidence="11">
    <location>
        <begin position="8"/>
        <end position="425"/>
    </location>
</feature>
<evidence type="ECO:0000256" key="9">
    <source>
        <dbReference type="HAMAP-Rule" id="MF_00210"/>
    </source>
</evidence>
<dbReference type="NCBIfam" id="TIGR01356">
    <property type="entry name" value="aroA"/>
    <property type="match status" value="1"/>
</dbReference>
<dbReference type="GO" id="GO:0009073">
    <property type="term" value="P:aromatic amino acid family biosynthetic process"/>
    <property type="evidence" value="ECO:0007669"/>
    <property type="project" value="UniProtKB-KW"/>
</dbReference>
<dbReference type="InterPro" id="IPR001986">
    <property type="entry name" value="Enolpyruvate_Tfrase_dom"/>
</dbReference>
<comment type="catalytic activity">
    <reaction evidence="8">
        <text>3-phosphoshikimate + phosphoenolpyruvate = 5-O-(1-carboxyvinyl)-3-phosphoshikimate + phosphate</text>
        <dbReference type="Rhea" id="RHEA:21256"/>
        <dbReference type="ChEBI" id="CHEBI:43474"/>
        <dbReference type="ChEBI" id="CHEBI:57701"/>
        <dbReference type="ChEBI" id="CHEBI:58702"/>
        <dbReference type="ChEBI" id="CHEBI:145989"/>
        <dbReference type="EC" id="2.5.1.19"/>
    </reaction>
    <physiologicalReaction direction="left-to-right" evidence="8">
        <dbReference type="Rhea" id="RHEA:21257"/>
    </physiologicalReaction>
</comment>
<evidence type="ECO:0000256" key="7">
    <source>
        <dbReference type="ARBA" id="ARBA00023141"/>
    </source>
</evidence>
<dbReference type="Pfam" id="PF00275">
    <property type="entry name" value="EPSP_synthase"/>
    <property type="match status" value="1"/>
</dbReference>
<keyword evidence="5 9" id="KW-0028">Amino-acid biosynthesis</keyword>
<keyword evidence="13" id="KW-1185">Reference proteome</keyword>
<keyword evidence="4 9" id="KW-0963">Cytoplasm</keyword>
<feature type="region of interest" description="Disordered" evidence="10">
    <location>
        <begin position="1"/>
        <end position="20"/>
    </location>
</feature>
<feature type="binding site" evidence="9">
    <location>
        <position position="316"/>
    </location>
    <ligand>
        <name>3-phosphoshikimate</name>
        <dbReference type="ChEBI" id="CHEBI:145989"/>
    </ligand>
</feature>
<dbReference type="GO" id="GO:0009423">
    <property type="term" value="P:chorismate biosynthetic process"/>
    <property type="evidence" value="ECO:0007669"/>
    <property type="project" value="UniProtKB-UniRule"/>
</dbReference>
<dbReference type="CDD" id="cd01556">
    <property type="entry name" value="EPSP_synthase"/>
    <property type="match status" value="1"/>
</dbReference>
<evidence type="ECO:0000313" key="13">
    <source>
        <dbReference type="Proteomes" id="UP000221024"/>
    </source>
</evidence>
<reference evidence="12 13" key="1">
    <citation type="submission" date="2017-10" db="EMBL/GenBank/DDBJ databases">
        <title>Draft genome of Longimonas halophila.</title>
        <authorList>
            <person name="Goh K.M."/>
            <person name="Shamsir M.S."/>
            <person name="Lim S.W."/>
        </authorList>
    </citation>
    <scope>NUCLEOTIDE SEQUENCE [LARGE SCALE GENOMIC DNA]</scope>
    <source>
        <strain evidence="12 13">KCTC 42399</strain>
    </source>
</reference>
<dbReference type="GO" id="GO:0008652">
    <property type="term" value="P:amino acid biosynthetic process"/>
    <property type="evidence" value="ECO:0007669"/>
    <property type="project" value="UniProtKB-KW"/>
</dbReference>
<comment type="caution">
    <text evidence="9">Lacks conserved residue(s) required for the propagation of feature annotation.</text>
</comment>
<evidence type="ECO:0000256" key="1">
    <source>
        <dbReference type="ARBA" id="ARBA00002174"/>
    </source>
</evidence>
<comment type="subunit">
    <text evidence="9">Monomer.</text>
</comment>
<evidence type="ECO:0000256" key="3">
    <source>
        <dbReference type="ARBA" id="ARBA00009948"/>
    </source>
</evidence>
<dbReference type="EMBL" id="PDEP01000010">
    <property type="protein sequence ID" value="PEN05991.1"/>
    <property type="molecule type" value="Genomic_DNA"/>
</dbReference>
<comment type="similarity">
    <text evidence="3 9">Belongs to the EPSP synthase family.</text>
</comment>